<dbReference type="EMBL" id="BMAU01021369">
    <property type="protein sequence ID" value="GFY24713.1"/>
    <property type="molecule type" value="Genomic_DNA"/>
</dbReference>
<name>A0A8X6VY48_TRICX</name>
<comment type="caution">
    <text evidence="1">The sequence shown here is derived from an EMBL/GenBank/DDBJ whole genome shotgun (WGS) entry which is preliminary data.</text>
</comment>
<proteinExistence type="predicted"/>
<keyword evidence="2" id="KW-1185">Reference proteome</keyword>
<sequence>MWPDSFPVRVLILSISGLSVNDFRLTFSLVIDLEDGKYLGISFKFSDFERVKPVTVGCKMTVMDRMGQLIKNTLELKRTLGVDEEWNLPPYFKEKLYPSTIARHLRSIVCEIHLCDGID</sequence>
<evidence type="ECO:0000313" key="1">
    <source>
        <dbReference type="EMBL" id="GFY24713.1"/>
    </source>
</evidence>
<protein>
    <submittedName>
        <fullName evidence="1">Uncharacterized protein</fullName>
    </submittedName>
</protein>
<organism evidence="1 2">
    <name type="scientific">Trichonephila clavipes</name>
    <name type="common">Golden silk orbweaver</name>
    <name type="synonym">Nephila clavipes</name>
    <dbReference type="NCBI Taxonomy" id="2585209"/>
    <lineage>
        <taxon>Eukaryota</taxon>
        <taxon>Metazoa</taxon>
        <taxon>Ecdysozoa</taxon>
        <taxon>Arthropoda</taxon>
        <taxon>Chelicerata</taxon>
        <taxon>Arachnida</taxon>
        <taxon>Araneae</taxon>
        <taxon>Araneomorphae</taxon>
        <taxon>Entelegynae</taxon>
        <taxon>Araneoidea</taxon>
        <taxon>Nephilidae</taxon>
        <taxon>Trichonephila</taxon>
    </lineage>
</organism>
<evidence type="ECO:0000313" key="2">
    <source>
        <dbReference type="Proteomes" id="UP000887159"/>
    </source>
</evidence>
<accession>A0A8X6VY48</accession>
<gene>
    <name evidence="1" type="ORF">TNCV_1017591</name>
</gene>
<dbReference type="Proteomes" id="UP000887159">
    <property type="component" value="Unassembled WGS sequence"/>
</dbReference>
<dbReference type="AlphaFoldDB" id="A0A8X6VY48"/>
<reference evidence="1" key="1">
    <citation type="submission" date="2020-08" db="EMBL/GenBank/DDBJ databases">
        <title>Multicomponent nature underlies the extraordinary mechanical properties of spider dragline silk.</title>
        <authorList>
            <person name="Kono N."/>
            <person name="Nakamura H."/>
            <person name="Mori M."/>
            <person name="Yoshida Y."/>
            <person name="Ohtoshi R."/>
            <person name="Malay A.D."/>
            <person name="Moran D.A.P."/>
            <person name="Tomita M."/>
            <person name="Numata K."/>
            <person name="Arakawa K."/>
        </authorList>
    </citation>
    <scope>NUCLEOTIDE SEQUENCE</scope>
</reference>